<evidence type="ECO:0000313" key="3">
    <source>
        <dbReference type="Proteomes" id="UP000070598"/>
    </source>
</evidence>
<evidence type="ECO:0000313" key="1">
    <source>
        <dbReference type="EMBL" id="KWX04819.1"/>
    </source>
</evidence>
<dbReference type="EMBL" id="JYIK01001089">
    <property type="protein sequence ID" value="KWX06774.1"/>
    <property type="molecule type" value="Genomic_DNA"/>
</dbReference>
<evidence type="ECO:0000313" key="2">
    <source>
        <dbReference type="EMBL" id="KWX06774.1"/>
    </source>
</evidence>
<comment type="caution">
    <text evidence="1">The sequence shown here is derived from an EMBL/GenBank/DDBJ whole genome shotgun (WGS) entry which is preliminary data.</text>
</comment>
<dbReference type="RefSeq" id="WP_067069214.1">
    <property type="nucleotide sequence ID" value="NZ_JYIJ01000014.1"/>
</dbReference>
<evidence type="ECO:0000313" key="4">
    <source>
        <dbReference type="Proteomes" id="UP000070659"/>
    </source>
</evidence>
<sequence length="188" mass="20725">MTAYGDEDHDQARHIESEDWDKALEEFCRDAHWAEGALVLTPFQDGESASLLDPVFAITVGEHTEVVSAEWSYLLGRLDGGDDWLALHQQLRAASWWAALDGPQALVRLTVRVTQPVPANVRLLLPAEGHRHILDVPARGGVIGLLPSRNAVWLEESTSVADTLTRMLLVPSAPSVSLRTLLDAHGWR</sequence>
<reference evidence="1 4" key="1">
    <citation type="submission" date="2015-02" db="EMBL/GenBank/DDBJ databases">
        <title>Physiological reanalysis, assessment of diazotrophy, and genome sequences of multiple isolates of Streptomyces thermoautotrophicus.</title>
        <authorList>
            <person name="MacKellar D.C."/>
            <person name="Lieber L."/>
            <person name="Norman J."/>
            <person name="Bolger A."/>
            <person name="Tobin C."/>
            <person name="Murray J.W."/>
            <person name="Prell J."/>
        </authorList>
    </citation>
    <scope>NUCLEOTIDE SEQUENCE [LARGE SCALE GENOMIC DNA]</scope>
    <source>
        <strain evidence="1 4">UBT1</strain>
    </source>
</reference>
<name>A0A132N3W3_9ACTN</name>
<reference evidence="3" key="2">
    <citation type="submission" date="2015-02" db="EMBL/GenBank/DDBJ databases">
        <title>Physiological reanalysis, assessment of diazotrophy, and genome sequences of multiple isolates of Streptomyces thermoautotrophicus.</title>
        <authorList>
            <person name="MacKellar D.C."/>
            <person name="Lieber L."/>
            <person name="Norman J."/>
            <person name="Bolger A."/>
            <person name="Tobin C."/>
            <person name="Murray J.W."/>
            <person name="Friesen M."/>
            <person name="Prell J."/>
        </authorList>
    </citation>
    <scope>NUCLEOTIDE SEQUENCE [LARGE SCALE GENOMIC DNA]</scope>
    <source>
        <strain evidence="3">UBT1</strain>
    </source>
</reference>
<protein>
    <submittedName>
        <fullName evidence="1">Uncharacterized protein</fullName>
    </submittedName>
</protein>
<gene>
    <name evidence="1" type="ORF">TH66_06595</name>
    <name evidence="2" type="ORF">TR74_21035</name>
</gene>
<organism evidence="1 4">
    <name type="scientific">Carbonactinospora thermoautotrophica</name>
    <dbReference type="NCBI Taxonomy" id="1469144"/>
    <lineage>
        <taxon>Bacteria</taxon>
        <taxon>Bacillati</taxon>
        <taxon>Actinomycetota</taxon>
        <taxon>Actinomycetes</taxon>
        <taxon>Kitasatosporales</taxon>
        <taxon>Carbonactinosporaceae</taxon>
        <taxon>Carbonactinospora</taxon>
    </lineage>
</organism>
<dbReference type="Proteomes" id="UP000070598">
    <property type="component" value="Unassembled WGS sequence"/>
</dbReference>
<proteinExistence type="predicted"/>
<dbReference type="EMBL" id="JYIJ01000014">
    <property type="protein sequence ID" value="KWX04819.1"/>
    <property type="molecule type" value="Genomic_DNA"/>
</dbReference>
<dbReference type="Proteomes" id="UP000070659">
    <property type="component" value="Unassembled WGS sequence"/>
</dbReference>
<dbReference type="AlphaFoldDB" id="A0A132N3W3"/>
<accession>A0A132N3W3</accession>
<dbReference type="PATRIC" id="fig|1469144.8.peg.4347"/>